<accession>A0A6J1DNV9</accession>
<dbReference type="CDD" id="cd06222">
    <property type="entry name" value="RNase_H_like"/>
    <property type="match status" value="1"/>
</dbReference>
<keyword evidence="2" id="KW-1185">Reference proteome</keyword>
<dbReference type="Gene3D" id="3.30.420.10">
    <property type="entry name" value="Ribonuclease H-like superfamily/Ribonuclease H"/>
    <property type="match status" value="1"/>
</dbReference>
<evidence type="ECO:0000313" key="3">
    <source>
        <dbReference type="RefSeq" id="XP_022155262.1"/>
    </source>
</evidence>
<dbReference type="Pfam" id="PF13456">
    <property type="entry name" value="RVT_3"/>
    <property type="match status" value="1"/>
</dbReference>
<dbReference type="SUPFAM" id="SSF53098">
    <property type="entry name" value="Ribonuclease H-like"/>
    <property type="match status" value="1"/>
</dbReference>
<dbReference type="AlphaFoldDB" id="A0A6J1DNV9"/>
<feature type="domain" description="RNase H type-1" evidence="1">
    <location>
        <begin position="82"/>
        <end position="205"/>
    </location>
</feature>
<dbReference type="InterPro" id="IPR044730">
    <property type="entry name" value="RNase_H-like_dom_plant"/>
</dbReference>
<evidence type="ECO:0000313" key="2">
    <source>
        <dbReference type="Proteomes" id="UP000504603"/>
    </source>
</evidence>
<dbReference type="InterPro" id="IPR052929">
    <property type="entry name" value="RNase_H-like_EbsB-rel"/>
</dbReference>
<dbReference type="KEGG" id="mcha:111022403"/>
<dbReference type="InterPro" id="IPR012337">
    <property type="entry name" value="RNaseH-like_sf"/>
</dbReference>
<dbReference type="InterPro" id="IPR036397">
    <property type="entry name" value="RNaseH_sf"/>
</dbReference>
<reference evidence="3" key="1">
    <citation type="submission" date="2025-08" db="UniProtKB">
        <authorList>
            <consortium name="RefSeq"/>
        </authorList>
    </citation>
    <scope>IDENTIFICATION</scope>
</reference>
<dbReference type="InterPro" id="IPR002156">
    <property type="entry name" value="RNaseH_domain"/>
</dbReference>
<dbReference type="GO" id="GO:0004523">
    <property type="term" value="F:RNA-DNA hybrid ribonuclease activity"/>
    <property type="evidence" value="ECO:0007669"/>
    <property type="project" value="InterPro"/>
</dbReference>
<dbReference type="RefSeq" id="XP_022155262.1">
    <property type="nucleotide sequence ID" value="XM_022299570.1"/>
</dbReference>
<dbReference type="OrthoDB" id="1747175at2759"/>
<dbReference type="PANTHER" id="PTHR47074">
    <property type="entry name" value="BNAC02G40300D PROTEIN"/>
    <property type="match status" value="1"/>
</dbReference>
<protein>
    <submittedName>
        <fullName evidence="3">Uncharacterized protein LOC111022403</fullName>
    </submittedName>
</protein>
<dbReference type="PANTHER" id="PTHR47074:SF48">
    <property type="entry name" value="POLYNUCLEOTIDYL TRANSFERASE, RIBONUCLEASE H-LIKE SUPERFAMILY PROTEIN"/>
    <property type="match status" value="1"/>
</dbReference>
<dbReference type="GO" id="GO:0003676">
    <property type="term" value="F:nucleic acid binding"/>
    <property type="evidence" value="ECO:0007669"/>
    <property type="project" value="InterPro"/>
</dbReference>
<proteinExistence type="predicted"/>
<dbReference type="GeneID" id="111022403"/>
<gene>
    <name evidence="3" type="primary">LOC111022403</name>
</gene>
<name>A0A6J1DNV9_MOMCH</name>
<organism evidence="2 3">
    <name type="scientific">Momordica charantia</name>
    <name type="common">Bitter gourd</name>
    <name type="synonym">Balsam pear</name>
    <dbReference type="NCBI Taxonomy" id="3673"/>
    <lineage>
        <taxon>Eukaryota</taxon>
        <taxon>Viridiplantae</taxon>
        <taxon>Streptophyta</taxon>
        <taxon>Embryophyta</taxon>
        <taxon>Tracheophyta</taxon>
        <taxon>Spermatophyta</taxon>
        <taxon>Magnoliopsida</taxon>
        <taxon>eudicotyledons</taxon>
        <taxon>Gunneridae</taxon>
        <taxon>Pentapetalae</taxon>
        <taxon>rosids</taxon>
        <taxon>fabids</taxon>
        <taxon>Cucurbitales</taxon>
        <taxon>Cucurbitaceae</taxon>
        <taxon>Momordiceae</taxon>
        <taxon>Momordica</taxon>
    </lineage>
</organism>
<sequence length="234" mass="26606">MLDKASDEDLDVLLIGSWVIWNHRNYVIFRGEHSSFSTMIQQLTKFVTESSYQSETSLSMLHKTLNNKLKWEPPPMHIWTLNADASWSDSTHRGGIGWIIRSWDGDIVLAGNRFVEACNNVKLLEASAILEGLRNLTNLGVLRPLHIETDSAEVESLLNRKREDLTKTGWVVEEILNLRDSCEILAFAKVGRETNGCAHSLAQRASVLRESMIWVDCFPNWLSILAKSRPFIID</sequence>
<dbReference type="Proteomes" id="UP000504603">
    <property type="component" value="Unplaced"/>
</dbReference>
<evidence type="ECO:0000259" key="1">
    <source>
        <dbReference type="Pfam" id="PF13456"/>
    </source>
</evidence>